<dbReference type="RefSeq" id="XP_002426588.1">
    <property type="nucleotide sequence ID" value="XM_002426543.1"/>
</dbReference>
<sequence length="228" mass="26579">MANSVANQVPVKEEDLKELKDRMKLIVDADPSQFHDDFSLKRYLRAFKTVDAAFQAILKTNKWRVEYNVDKLNLDCPEIKKHHDGNKARVLRHRDMAGRPVIYIPAKNHNVNDRQIDELTKFIVYCLEEACKKCFQEVIDNLCIVFDLKDFGLSCMDYQLVNNLIWLLSKHYPERLGICLIKNAPPLFNTCWVVIKGWLDENTSGKVYFVNSTEELCKYLIPDILPDI</sequence>
<dbReference type="EMBL" id="DS235243">
    <property type="protein sequence ID" value="EEB13850.1"/>
    <property type="molecule type" value="Genomic_DNA"/>
</dbReference>
<dbReference type="SMART" id="SM00516">
    <property type="entry name" value="SEC14"/>
    <property type="match status" value="1"/>
</dbReference>
<reference evidence="2" key="2">
    <citation type="submission" date="2007-04" db="EMBL/GenBank/DDBJ databases">
        <title>The genome of the human body louse.</title>
        <authorList>
            <consortium name="The Human Body Louse Genome Consortium"/>
            <person name="Kirkness E."/>
            <person name="Walenz B."/>
            <person name="Hass B."/>
            <person name="Bruggner R."/>
            <person name="Strausberg R."/>
        </authorList>
    </citation>
    <scope>NUCLEOTIDE SEQUENCE</scope>
    <source>
        <strain evidence="2">USDA</strain>
    </source>
</reference>
<dbReference type="SUPFAM" id="SSF52087">
    <property type="entry name" value="CRAL/TRIO domain"/>
    <property type="match status" value="1"/>
</dbReference>
<feature type="domain" description="CRAL-TRIO" evidence="1">
    <location>
        <begin position="94"/>
        <end position="228"/>
    </location>
</feature>
<evidence type="ECO:0000313" key="2">
    <source>
        <dbReference type="EMBL" id="EEB13850.1"/>
    </source>
</evidence>
<gene>
    <name evidence="3" type="primary">8235399</name>
    <name evidence="2" type="ORF">Phum_PHUM261650</name>
</gene>
<dbReference type="HOGENOM" id="CLU_014001_9_3_1"/>
<keyword evidence="4" id="KW-1185">Reference proteome</keyword>
<evidence type="ECO:0000259" key="1">
    <source>
        <dbReference type="PROSITE" id="PS50191"/>
    </source>
</evidence>
<dbReference type="InParanoid" id="E0VKH0"/>
<reference evidence="2" key="1">
    <citation type="submission" date="2007-04" db="EMBL/GenBank/DDBJ databases">
        <title>Annotation of Pediculus humanus corporis strain USDA.</title>
        <authorList>
            <person name="Kirkness E."/>
            <person name="Hannick L."/>
            <person name="Hass B."/>
            <person name="Bruggner R."/>
            <person name="Lawson D."/>
            <person name="Bidwell S."/>
            <person name="Joardar V."/>
            <person name="Caler E."/>
            <person name="Walenz B."/>
            <person name="Inman J."/>
            <person name="Schobel S."/>
            <person name="Galinsky K."/>
            <person name="Amedeo P."/>
            <person name="Strausberg R."/>
        </authorList>
    </citation>
    <scope>NUCLEOTIDE SEQUENCE</scope>
    <source>
        <strain evidence="2">USDA</strain>
    </source>
</reference>
<dbReference type="VEuPathDB" id="VectorBase:PHUM261650"/>
<reference evidence="3" key="3">
    <citation type="submission" date="2021-02" db="UniProtKB">
        <authorList>
            <consortium name="EnsemblMetazoa"/>
        </authorList>
    </citation>
    <scope>IDENTIFICATION</scope>
    <source>
        <strain evidence="3">USDA</strain>
    </source>
</reference>
<dbReference type="AlphaFoldDB" id="E0VKH0"/>
<accession>E0VKH0</accession>
<dbReference type="Proteomes" id="UP000009046">
    <property type="component" value="Unassembled WGS sequence"/>
</dbReference>
<dbReference type="OrthoDB" id="75724at2759"/>
<dbReference type="InterPro" id="IPR036865">
    <property type="entry name" value="CRAL-TRIO_dom_sf"/>
</dbReference>
<dbReference type="eggNOG" id="KOG1471">
    <property type="taxonomic scope" value="Eukaryota"/>
</dbReference>
<dbReference type="FunCoup" id="E0VKH0">
    <property type="interactions" value="166"/>
</dbReference>
<dbReference type="SUPFAM" id="SSF46938">
    <property type="entry name" value="CRAL/TRIO N-terminal domain"/>
    <property type="match status" value="1"/>
</dbReference>
<dbReference type="EMBL" id="AAZO01003024">
    <property type="status" value="NOT_ANNOTATED_CDS"/>
    <property type="molecule type" value="Genomic_DNA"/>
</dbReference>
<dbReference type="Pfam" id="PF00650">
    <property type="entry name" value="CRAL_TRIO"/>
    <property type="match status" value="1"/>
</dbReference>
<dbReference type="InterPro" id="IPR052432">
    <property type="entry name" value="PITP/CRAL-TRIO"/>
</dbReference>
<dbReference type="Gene3D" id="3.40.525.10">
    <property type="entry name" value="CRAL-TRIO lipid binding domain"/>
    <property type="match status" value="1"/>
</dbReference>
<protein>
    <submittedName>
        <fullName evidence="2 3">SEC14 cytosolic factor, putative</fullName>
    </submittedName>
</protein>
<dbReference type="PROSITE" id="PS50191">
    <property type="entry name" value="CRAL_TRIO"/>
    <property type="match status" value="1"/>
</dbReference>
<dbReference type="PANTHER" id="PTHR46590">
    <property type="entry name" value="PHOSPHATIDYLINOSITOL TRANSFER PROTEIN CSR1-RELATED"/>
    <property type="match status" value="1"/>
</dbReference>
<dbReference type="InterPro" id="IPR001251">
    <property type="entry name" value="CRAL-TRIO_dom"/>
</dbReference>
<name>E0VKH0_PEDHC</name>
<dbReference type="STRING" id="121224.E0VKH0"/>
<evidence type="ECO:0000313" key="3">
    <source>
        <dbReference type="EnsemblMetazoa" id="PHUM261650-PA"/>
    </source>
</evidence>
<dbReference type="CDD" id="cd00170">
    <property type="entry name" value="SEC14"/>
    <property type="match status" value="1"/>
</dbReference>
<dbReference type="EnsemblMetazoa" id="PHUM261650-RA">
    <property type="protein sequence ID" value="PHUM261650-PA"/>
    <property type="gene ID" value="PHUM261650"/>
</dbReference>
<dbReference type="PANTHER" id="PTHR46590:SF4">
    <property type="entry name" value="CRAL-TRIO DOMAIN-CONTAINING PROTEIN"/>
    <property type="match status" value="1"/>
</dbReference>
<proteinExistence type="predicted"/>
<dbReference type="CTD" id="8235399"/>
<dbReference type="GeneID" id="8235399"/>
<dbReference type="KEGG" id="phu:Phum_PHUM261650"/>
<organism>
    <name type="scientific">Pediculus humanus subsp. corporis</name>
    <name type="common">Body louse</name>
    <dbReference type="NCBI Taxonomy" id="121224"/>
    <lineage>
        <taxon>Eukaryota</taxon>
        <taxon>Metazoa</taxon>
        <taxon>Ecdysozoa</taxon>
        <taxon>Arthropoda</taxon>
        <taxon>Hexapoda</taxon>
        <taxon>Insecta</taxon>
        <taxon>Pterygota</taxon>
        <taxon>Neoptera</taxon>
        <taxon>Paraneoptera</taxon>
        <taxon>Psocodea</taxon>
        <taxon>Troctomorpha</taxon>
        <taxon>Phthiraptera</taxon>
        <taxon>Anoplura</taxon>
        <taxon>Pediculidae</taxon>
        <taxon>Pediculus</taxon>
    </lineage>
</organism>
<evidence type="ECO:0000313" key="4">
    <source>
        <dbReference type="Proteomes" id="UP000009046"/>
    </source>
</evidence>
<dbReference type="InterPro" id="IPR036273">
    <property type="entry name" value="CRAL/TRIO_N_dom_sf"/>
</dbReference>
<dbReference type="OMA" id="WRVEYGV"/>